<protein>
    <submittedName>
        <fullName evidence="3">Solute carrier family 40 protein</fullName>
    </submittedName>
</protein>
<dbReference type="PANTHER" id="PTHR38636:SF2">
    <property type="entry name" value="TRANSCELLULAR CHAPERONE SIGNALING (X)CROSS TISSUE"/>
    <property type="match status" value="1"/>
</dbReference>
<evidence type="ECO:0000313" key="2">
    <source>
        <dbReference type="Proteomes" id="UP000046395"/>
    </source>
</evidence>
<dbReference type="InterPro" id="IPR013869">
    <property type="entry name" value="DUF1757"/>
</dbReference>
<dbReference type="AlphaFoldDB" id="A0A5S6Q420"/>
<dbReference type="Proteomes" id="UP000046395">
    <property type="component" value="Unassembled WGS sequence"/>
</dbReference>
<keyword evidence="2" id="KW-1185">Reference proteome</keyword>
<dbReference type="Pfam" id="PF08560">
    <property type="entry name" value="DUF1757"/>
    <property type="match status" value="1"/>
</dbReference>
<dbReference type="STRING" id="70415.A0A5S6Q420"/>
<keyword evidence="1" id="KW-0812">Transmembrane</keyword>
<reference evidence="3" key="1">
    <citation type="submission" date="2019-12" db="UniProtKB">
        <authorList>
            <consortium name="WormBaseParasite"/>
        </authorList>
    </citation>
    <scope>IDENTIFICATION</scope>
</reference>
<name>A0A5S6Q420_TRIMR</name>
<proteinExistence type="predicted"/>
<organism evidence="2 3">
    <name type="scientific">Trichuris muris</name>
    <name type="common">Mouse whipworm</name>
    <dbReference type="NCBI Taxonomy" id="70415"/>
    <lineage>
        <taxon>Eukaryota</taxon>
        <taxon>Metazoa</taxon>
        <taxon>Ecdysozoa</taxon>
        <taxon>Nematoda</taxon>
        <taxon>Enoplea</taxon>
        <taxon>Dorylaimia</taxon>
        <taxon>Trichinellida</taxon>
        <taxon>Trichuridae</taxon>
        <taxon>Trichuris</taxon>
    </lineage>
</organism>
<keyword evidence="1" id="KW-0472">Membrane</keyword>
<keyword evidence="1" id="KW-1133">Transmembrane helix</keyword>
<feature type="transmembrane region" description="Helical" evidence="1">
    <location>
        <begin position="181"/>
        <end position="200"/>
    </location>
</feature>
<evidence type="ECO:0000256" key="1">
    <source>
        <dbReference type="SAM" id="Phobius"/>
    </source>
</evidence>
<accession>A0A5S6Q420</accession>
<evidence type="ECO:0000313" key="3">
    <source>
        <dbReference type="WBParaSite" id="TMUE_0000001948.1"/>
    </source>
</evidence>
<dbReference type="PANTHER" id="PTHR38636">
    <property type="entry name" value="PROTEIN CBG20488"/>
    <property type="match status" value="1"/>
</dbReference>
<sequence>MVLLAKQRMKFPEVLYGCTVWTEHIRVLGDRFVPSLFHKHTLSFEMANWLKNFLQISLSEQTEKDIALIEYPKIELGIHIAFKLGELGTFAGSVVIAPLVNAIRTAKIQNASTKFGTIGLLSGICFAPIMEALRLTDPNVTPESIEDRCYRLRYNKKQLFIDRSCALCGLVGFSLKGAKGMVFAIDAALIATILYNHFLWDRIDAKLKDKFMEMPAKNPRKADL</sequence>
<dbReference type="WBParaSite" id="TMUE_0000001948.1">
    <property type="protein sequence ID" value="TMUE_0000001948.1"/>
    <property type="gene ID" value="WBGene00297811"/>
</dbReference>